<comment type="caution">
    <text evidence="3">The sequence shown here is derived from an EMBL/GenBank/DDBJ whole genome shotgun (WGS) entry which is preliminary data.</text>
</comment>
<evidence type="ECO:0000313" key="3">
    <source>
        <dbReference type="EMBL" id="GLC23767.1"/>
    </source>
</evidence>
<dbReference type="Gene3D" id="3.90.550.10">
    <property type="entry name" value="Spore Coat Polysaccharide Biosynthesis Protein SpsA, Chain A"/>
    <property type="match status" value="1"/>
</dbReference>
<dbReference type="PANTHER" id="PTHR46390">
    <property type="entry name" value="MANNOSE-1-PHOSPHATE GUANYLYLTRANSFERASE"/>
    <property type="match status" value="1"/>
</dbReference>
<dbReference type="InterPro" id="IPR051161">
    <property type="entry name" value="Mannose-6P_isomerase_type2"/>
</dbReference>
<name>A0AA37Q370_9BACT</name>
<sequence length="441" mass="45807">MPHRSPASGGASGDARAGHPDAFGPSGHEPAPPFGTPFGSEAGGGTADAVGTLPVELPDPVATLETELSLWAVVFAGGIGSRFWPLSTPERPKQLLALVGDRPLIAETVNRLAPTVPPARVLVLTSADIADALRAAVPEVPDANFLVEPRPMGTAAALAWGAQEIATRVGRKATFVAMHADLAVGYPDELRRVIKRAALIASTDGALVAIGAQPTRPETGFGYLLPPAPTDPVLDAAIDTTADATGDAGAAAAREAPRRVARFVEKPGAILAEELIAQGALWNTGIFVWQAGTVLDALEERTPELQPGLAALAAGKLDRFSGLIQAVSIERGLLERSEDIVALPGEFGWDDVGTWASLRRVRELDDTGNGVWGPAHLVDASSCVVHADGGTTVVVYGLSGMLVVARPGLTFVTSLDRAAELNPLLNALPDELANRSRRESL</sequence>
<dbReference type="InterPro" id="IPR005835">
    <property type="entry name" value="NTP_transferase_dom"/>
</dbReference>
<dbReference type="Proteomes" id="UP001161325">
    <property type="component" value="Unassembled WGS sequence"/>
</dbReference>
<organism evidence="3 4">
    <name type="scientific">Roseisolibacter agri</name>
    <dbReference type="NCBI Taxonomy" id="2014610"/>
    <lineage>
        <taxon>Bacteria</taxon>
        <taxon>Pseudomonadati</taxon>
        <taxon>Gemmatimonadota</taxon>
        <taxon>Gemmatimonadia</taxon>
        <taxon>Gemmatimonadales</taxon>
        <taxon>Gemmatimonadaceae</taxon>
        <taxon>Roseisolibacter</taxon>
    </lineage>
</organism>
<accession>A0AA37Q370</accession>
<evidence type="ECO:0000259" key="2">
    <source>
        <dbReference type="Pfam" id="PF00483"/>
    </source>
</evidence>
<dbReference type="SUPFAM" id="SSF53448">
    <property type="entry name" value="Nucleotide-diphospho-sugar transferases"/>
    <property type="match status" value="1"/>
</dbReference>
<dbReference type="RefSeq" id="WP_284348213.1">
    <property type="nucleotide sequence ID" value="NZ_BRXS01000001.1"/>
</dbReference>
<dbReference type="GO" id="GO:0009298">
    <property type="term" value="P:GDP-mannose biosynthetic process"/>
    <property type="evidence" value="ECO:0007669"/>
    <property type="project" value="TreeGrafter"/>
</dbReference>
<evidence type="ECO:0000256" key="1">
    <source>
        <dbReference type="SAM" id="MobiDB-lite"/>
    </source>
</evidence>
<keyword evidence="3" id="KW-0808">Transferase</keyword>
<protein>
    <submittedName>
        <fullName evidence="3">Mannose-1-phosphate guanylyltransferase</fullName>
    </submittedName>
</protein>
<reference evidence="3" key="1">
    <citation type="submission" date="2022-08" db="EMBL/GenBank/DDBJ databases">
        <title>Draft genome sequencing of Roseisolibacter agri AW1220.</title>
        <authorList>
            <person name="Tobiishi Y."/>
            <person name="Tonouchi A."/>
        </authorList>
    </citation>
    <scope>NUCLEOTIDE SEQUENCE</scope>
    <source>
        <strain evidence="3">AW1220</strain>
    </source>
</reference>
<evidence type="ECO:0000313" key="4">
    <source>
        <dbReference type="Proteomes" id="UP001161325"/>
    </source>
</evidence>
<keyword evidence="4" id="KW-1185">Reference proteome</keyword>
<dbReference type="Pfam" id="PF00483">
    <property type="entry name" value="NTP_transferase"/>
    <property type="match status" value="1"/>
</dbReference>
<dbReference type="PANTHER" id="PTHR46390:SF1">
    <property type="entry name" value="MANNOSE-1-PHOSPHATE GUANYLYLTRANSFERASE"/>
    <property type="match status" value="1"/>
</dbReference>
<feature type="region of interest" description="Disordered" evidence="1">
    <location>
        <begin position="1"/>
        <end position="51"/>
    </location>
</feature>
<feature type="domain" description="Nucleotidyl transferase" evidence="2">
    <location>
        <begin position="72"/>
        <end position="363"/>
    </location>
</feature>
<dbReference type="InterPro" id="IPR029044">
    <property type="entry name" value="Nucleotide-diphossugar_trans"/>
</dbReference>
<feature type="compositionally biased region" description="Low complexity" evidence="1">
    <location>
        <begin position="1"/>
        <end position="15"/>
    </location>
</feature>
<dbReference type="SUPFAM" id="SSF159283">
    <property type="entry name" value="Guanosine diphospho-D-mannose pyrophosphorylase/mannose-6-phosphate isomerase linker domain"/>
    <property type="match status" value="1"/>
</dbReference>
<dbReference type="GO" id="GO:0004475">
    <property type="term" value="F:mannose-1-phosphate guanylyltransferase (GTP) activity"/>
    <property type="evidence" value="ECO:0007669"/>
    <property type="project" value="TreeGrafter"/>
</dbReference>
<dbReference type="EMBL" id="BRXS01000001">
    <property type="protein sequence ID" value="GLC23767.1"/>
    <property type="molecule type" value="Genomic_DNA"/>
</dbReference>
<proteinExistence type="predicted"/>
<gene>
    <name evidence="3" type="ORF">rosag_02800</name>
</gene>
<dbReference type="AlphaFoldDB" id="A0AA37Q370"/>
<keyword evidence="3" id="KW-0548">Nucleotidyltransferase</keyword>